<sequence>MAPLSRRAALQRAAFIAAGAAVGSQFLVSPAYATAGKPDLSRLRRDLEQAEKRARQRAKHFSTGIPSKNGWEMEKITDDHGHVYTRRAPGTPIEFQVRMGEVETVLVHVIRRFHYQIDTLLSAEEVVGWRAPSAVQRKLAESNQASGTAVQIRPGHYPAGARGGFYPQQELVVRDILAELDGVVRWGGDDRRPDESLFYIALKPGNPRLAKVVQEIRGWKDTPGLGAGSGIDITSPERRSAAKKLARLQQARA</sequence>
<evidence type="ECO:0000313" key="2">
    <source>
        <dbReference type="EMBL" id="RKS68068.1"/>
    </source>
</evidence>
<organism evidence="2 3">
    <name type="scientific">Actinomadura pelletieri DSM 43383</name>
    <dbReference type="NCBI Taxonomy" id="1120940"/>
    <lineage>
        <taxon>Bacteria</taxon>
        <taxon>Bacillati</taxon>
        <taxon>Actinomycetota</taxon>
        <taxon>Actinomycetes</taxon>
        <taxon>Streptosporangiales</taxon>
        <taxon>Thermomonosporaceae</taxon>
        <taxon>Actinomadura</taxon>
    </lineage>
</organism>
<comment type="caution">
    <text evidence="2">The sequence shown here is derived from an EMBL/GenBank/DDBJ whole genome shotgun (WGS) entry which is preliminary data.</text>
</comment>
<dbReference type="EMBL" id="RBWU01000008">
    <property type="protein sequence ID" value="RKS68068.1"/>
    <property type="molecule type" value="Genomic_DNA"/>
</dbReference>
<dbReference type="AlphaFoldDB" id="A0A495Q988"/>
<proteinExistence type="predicted"/>
<evidence type="ECO:0000256" key="1">
    <source>
        <dbReference type="SAM" id="MobiDB-lite"/>
    </source>
</evidence>
<dbReference type="InterPro" id="IPR006311">
    <property type="entry name" value="TAT_signal"/>
</dbReference>
<accession>A0A495Q988</accession>
<keyword evidence="3" id="KW-1185">Reference proteome</keyword>
<protein>
    <submittedName>
        <fullName evidence="2">Uncharacterized protein</fullName>
    </submittedName>
</protein>
<name>A0A495Q988_9ACTN</name>
<dbReference type="PROSITE" id="PS51318">
    <property type="entry name" value="TAT"/>
    <property type="match status" value="1"/>
</dbReference>
<dbReference type="Proteomes" id="UP000274601">
    <property type="component" value="Unassembled WGS sequence"/>
</dbReference>
<gene>
    <name evidence="2" type="ORF">BZB76_6310</name>
</gene>
<reference evidence="2 3" key="1">
    <citation type="submission" date="2018-10" db="EMBL/GenBank/DDBJ databases">
        <title>Genomic Encyclopedia of Archaeal and Bacterial Type Strains, Phase II (KMG-II): from individual species to whole genera.</title>
        <authorList>
            <person name="Goeker M."/>
        </authorList>
    </citation>
    <scope>NUCLEOTIDE SEQUENCE [LARGE SCALE GENOMIC DNA]</scope>
    <source>
        <strain evidence="2 3">DSM 43383</strain>
    </source>
</reference>
<feature type="region of interest" description="Disordered" evidence="1">
    <location>
        <begin position="225"/>
        <end position="253"/>
    </location>
</feature>
<evidence type="ECO:0000313" key="3">
    <source>
        <dbReference type="Proteomes" id="UP000274601"/>
    </source>
</evidence>